<accession>A0ABQ9GU89</accession>
<evidence type="ECO:0000313" key="1">
    <source>
        <dbReference type="EMBL" id="KAJ8875564.1"/>
    </source>
</evidence>
<dbReference type="Proteomes" id="UP001159363">
    <property type="component" value="Chromosome 8"/>
</dbReference>
<protein>
    <submittedName>
        <fullName evidence="1">Uncharacterized protein</fullName>
    </submittedName>
</protein>
<comment type="caution">
    <text evidence="1">The sequence shown here is derived from an EMBL/GenBank/DDBJ whole genome shotgun (WGS) entry which is preliminary data.</text>
</comment>
<gene>
    <name evidence="1" type="ORF">PR048_023460</name>
</gene>
<dbReference type="EMBL" id="JARBHB010000009">
    <property type="protein sequence ID" value="KAJ8875564.1"/>
    <property type="molecule type" value="Genomic_DNA"/>
</dbReference>
<proteinExistence type="predicted"/>
<organism evidence="1 2">
    <name type="scientific">Dryococelus australis</name>
    <dbReference type="NCBI Taxonomy" id="614101"/>
    <lineage>
        <taxon>Eukaryota</taxon>
        <taxon>Metazoa</taxon>
        <taxon>Ecdysozoa</taxon>
        <taxon>Arthropoda</taxon>
        <taxon>Hexapoda</taxon>
        <taxon>Insecta</taxon>
        <taxon>Pterygota</taxon>
        <taxon>Neoptera</taxon>
        <taxon>Polyneoptera</taxon>
        <taxon>Phasmatodea</taxon>
        <taxon>Verophasmatodea</taxon>
        <taxon>Anareolatae</taxon>
        <taxon>Phasmatidae</taxon>
        <taxon>Eurycanthinae</taxon>
        <taxon>Dryococelus</taxon>
    </lineage>
</organism>
<name>A0ABQ9GU89_9NEOP</name>
<reference evidence="1 2" key="1">
    <citation type="submission" date="2023-02" db="EMBL/GenBank/DDBJ databases">
        <title>LHISI_Scaffold_Assembly.</title>
        <authorList>
            <person name="Stuart O.P."/>
            <person name="Cleave R."/>
            <person name="Magrath M.J.L."/>
            <person name="Mikheyev A.S."/>
        </authorList>
    </citation>
    <scope>NUCLEOTIDE SEQUENCE [LARGE SCALE GENOMIC DNA]</scope>
    <source>
        <strain evidence="1">Daus_M_001</strain>
        <tissue evidence="1">Leg muscle</tissue>
    </source>
</reference>
<evidence type="ECO:0000313" key="2">
    <source>
        <dbReference type="Proteomes" id="UP001159363"/>
    </source>
</evidence>
<sequence length="92" mass="10939">MQHIYSFLNPVISQERFLYLQTLLTYLIYIKSLSISGSMGCANYHPITLDFKYKKRWYVLENHFTSVFTRNCNTTDNNEEEYLSKITSHDLS</sequence>
<keyword evidence="2" id="KW-1185">Reference proteome</keyword>